<feature type="domain" description="Aminoglycoside phosphotransferase" evidence="6">
    <location>
        <begin position="36"/>
        <end position="276"/>
    </location>
</feature>
<keyword evidence="3" id="KW-0547">Nucleotide-binding</keyword>
<dbReference type="GO" id="GO:0005524">
    <property type="term" value="F:ATP binding"/>
    <property type="evidence" value="ECO:0007669"/>
    <property type="project" value="UniProtKB-KW"/>
</dbReference>
<evidence type="ECO:0000313" key="7">
    <source>
        <dbReference type="EMBL" id="MBC5845627.1"/>
    </source>
</evidence>
<dbReference type="RefSeq" id="WP_187020458.1">
    <property type="nucleotide sequence ID" value="NZ_JACRUK010000048.1"/>
</dbReference>
<evidence type="ECO:0000256" key="5">
    <source>
        <dbReference type="ARBA" id="ARBA00022840"/>
    </source>
</evidence>
<gene>
    <name evidence="7" type="ORF">H8R25_14435</name>
</gene>
<dbReference type="Gene3D" id="3.30.200.20">
    <property type="entry name" value="Phosphorylase Kinase, domain 1"/>
    <property type="match status" value="1"/>
</dbReference>
<evidence type="ECO:0000256" key="3">
    <source>
        <dbReference type="ARBA" id="ARBA00022741"/>
    </source>
</evidence>
<comment type="similarity">
    <text evidence="1">Belongs to the methylthioribose kinase family.</text>
</comment>
<evidence type="ECO:0000256" key="2">
    <source>
        <dbReference type="ARBA" id="ARBA00022679"/>
    </source>
</evidence>
<comment type="caution">
    <text evidence="7">The sequence shown here is derived from an EMBL/GenBank/DDBJ whole genome shotgun (WGS) entry which is preliminary data.</text>
</comment>
<dbReference type="Gene3D" id="3.90.1200.10">
    <property type="match status" value="1"/>
</dbReference>
<evidence type="ECO:0000256" key="4">
    <source>
        <dbReference type="ARBA" id="ARBA00022777"/>
    </source>
</evidence>
<reference evidence="7 8" key="1">
    <citation type="submission" date="2020-08" db="EMBL/GenBank/DDBJ databases">
        <title>Description of novel Flavobacterium F-392 isolate.</title>
        <authorList>
            <person name="Saticioglu I.B."/>
            <person name="Duman M."/>
            <person name="Altun S."/>
        </authorList>
    </citation>
    <scope>NUCLEOTIDE SEQUENCE [LARGE SCALE GENOMIC DNA]</scope>
    <source>
        <strain evidence="7 8">F-392</strain>
    </source>
</reference>
<keyword evidence="8" id="KW-1185">Reference proteome</keyword>
<dbReference type="SUPFAM" id="SSF56112">
    <property type="entry name" value="Protein kinase-like (PK-like)"/>
    <property type="match status" value="1"/>
</dbReference>
<organism evidence="7 8">
    <name type="scientific">Flavobacterium muglaense</name>
    <dbReference type="NCBI Taxonomy" id="2764716"/>
    <lineage>
        <taxon>Bacteria</taxon>
        <taxon>Pseudomonadati</taxon>
        <taxon>Bacteroidota</taxon>
        <taxon>Flavobacteriia</taxon>
        <taxon>Flavobacteriales</taxon>
        <taxon>Flavobacteriaceae</taxon>
        <taxon>Flavobacterium</taxon>
    </lineage>
</organism>
<name>A0A923N251_9FLAO</name>
<keyword evidence="4" id="KW-0418">Kinase</keyword>
<sequence length="331" mass="38056">MFILHANEPEQLAVYLKQQQWLQQDETIVSVAKPGEGNMNCVLRIETETRTFIIKQSRGYVEKYPQVLAPAERAVTEGAFYTKIAQAKEVQEAMPVLLGIDTVNNVIALEDLGKTNDYAVLYDLKQQLQEEELQQLVQYLNGLHQVFQKTVVDNELINTEMRALNYEHVFEYPFKIENGFNLDDVQMGLQELAMPYKKNADLKNKIERLGSLYLSKGKYLLHGDFYPGSWLKTNEGIKIIDPEFCFYGLREFDLAVLVAHLYLTQQDASAIAYVKENYTMYNELNETILNGFIGTEIMRRLIGLAQLPLKMDLKTKGALLEFAQHLILKQQ</sequence>
<dbReference type="InterPro" id="IPR011009">
    <property type="entry name" value="Kinase-like_dom_sf"/>
</dbReference>
<evidence type="ECO:0000259" key="6">
    <source>
        <dbReference type="Pfam" id="PF01636"/>
    </source>
</evidence>
<dbReference type="PANTHER" id="PTHR34273">
    <property type="entry name" value="METHYLTHIORIBOSE KINASE"/>
    <property type="match status" value="1"/>
</dbReference>
<keyword evidence="2" id="KW-0808">Transferase</keyword>
<dbReference type="Pfam" id="PF01636">
    <property type="entry name" value="APH"/>
    <property type="match status" value="1"/>
</dbReference>
<dbReference type="InterPro" id="IPR002575">
    <property type="entry name" value="Aminoglycoside_PTrfase"/>
</dbReference>
<dbReference type="AlphaFoldDB" id="A0A923N251"/>
<proteinExistence type="inferred from homology"/>
<protein>
    <submittedName>
        <fullName evidence="7">Phosphotransferase</fullName>
    </submittedName>
</protein>
<dbReference type="EMBL" id="JACRUL010000046">
    <property type="protein sequence ID" value="MBC5845627.1"/>
    <property type="molecule type" value="Genomic_DNA"/>
</dbReference>
<dbReference type="Proteomes" id="UP000641454">
    <property type="component" value="Unassembled WGS sequence"/>
</dbReference>
<accession>A0A923N251</accession>
<keyword evidence="5" id="KW-0067">ATP-binding</keyword>
<dbReference type="PANTHER" id="PTHR34273:SF2">
    <property type="entry name" value="METHYLTHIORIBOSE KINASE"/>
    <property type="match status" value="1"/>
</dbReference>
<dbReference type="GO" id="GO:0016301">
    <property type="term" value="F:kinase activity"/>
    <property type="evidence" value="ECO:0007669"/>
    <property type="project" value="UniProtKB-KW"/>
</dbReference>
<evidence type="ECO:0000256" key="1">
    <source>
        <dbReference type="ARBA" id="ARBA00010165"/>
    </source>
</evidence>
<evidence type="ECO:0000313" key="8">
    <source>
        <dbReference type="Proteomes" id="UP000641454"/>
    </source>
</evidence>